<evidence type="ECO:0000256" key="12">
    <source>
        <dbReference type="NCBIfam" id="TIGR04265"/>
    </source>
</evidence>
<dbReference type="CDD" id="cd09154">
    <property type="entry name" value="PLDc_SMU_988_like_1"/>
    <property type="match status" value="1"/>
</dbReference>
<accession>A0A9D2L8E6</accession>
<dbReference type="InterPro" id="IPR025202">
    <property type="entry name" value="PLD-like_dom"/>
</dbReference>
<evidence type="ECO:0000313" key="16">
    <source>
        <dbReference type="Proteomes" id="UP000886804"/>
    </source>
</evidence>
<comment type="caution">
    <text evidence="15">The sequence shown here is derived from an EMBL/GenBank/DDBJ whole genome shotgun (WGS) entry which is preliminary data.</text>
</comment>
<dbReference type="InterPro" id="IPR027379">
    <property type="entry name" value="CLS_N"/>
</dbReference>
<feature type="domain" description="PLD phosphodiesterase" evidence="14">
    <location>
        <begin position="248"/>
        <end position="275"/>
    </location>
</feature>
<evidence type="ECO:0000256" key="3">
    <source>
        <dbReference type="ARBA" id="ARBA00022516"/>
    </source>
</evidence>
<evidence type="ECO:0000256" key="10">
    <source>
        <dbReference type="ARBA" id="ARBA00023209"/>
    </source>
</evidence>
<keyword evidence="7 13" id="KW-1133">Transmembrane helix</keyword>
<evidence type="ECO:0000256" key="4">
    <source>
        <dbReference type="ARBA" id="ARBA00022679"/>
    </source>
</evidence>
<dbReference type="PROSITE" id="PS50035">
    <property type="entry name" value="PLD"/>
    <property type="match status" value="2"/>
</dbReference>
<reference evidence="15" key="1">
    <citation type="journal article" date="2021" name="PeerJ">
        <title>Extensive microbial diversity within the chicken gut microbiome revealed by metagenomics and culture.</title>
        <authorList>
            <person name="Gilroy R."/>
            <person name="Ravi A."/>
            <person name="Getino M."/>
            <person name="Pursley I."/>
            <person name="Horton D.L."/>
            <person name="Alikhan N.F."/>
            <person name="Baker D."/>
            <person name="Gharbi K."/>
            <person name="Hall N."/>
            <person name="Watson M."/>
            <person name="Adriaenssens E.M."/>
            <person name="Foster-Nyarko E."/>
            <person name="Jarju S."/>
            <person name="Secka A."/>
            <person name="Antonio M."/>
            <person name="Oren A."/>
            <person name="Chaudhuri R.R."/>
            <person name="La Ragione R."/>
            <person name="Hildebrand F."/>
            <person name="Pallen M.J."/>
        </authorList>
    </citation>
    <scope>NUCLEOTIDE SEQUENCE</scope>
    <source>
        <strain evidence="15">CHK188-4685</strain>
    </source>
</reference>
<name>A0A9D2L8E6_9FIRM</name>
<keyword evidence="3" id="KW-0444">Lipid biosynthesis</keyword>
<evidence type="ECO:0000256" key="2">
    <source>
        <dbReference type="ARBA" id="ARBA00022475"/>
    </source>
</evidence>
<sequence>MKKKLRGLLRIIFGRTTYVLLAILLQIALLFIPLRLMEEYVVYFYAAFILLGAAAVIYILNEQTDSSFKIAWVIPVLVFPVFGVMLYIFVHIQIIPKLMAGRLRQTGREIRPFLEQDEETARQVMEESCDVKGLIHYMNNWAGYPIYRNSSARFFPLGEDKFEALKAELKKAKRFIFMEYFIIERGMMWNAILEILEEKVKEGVEVRVLYDGTCSMMLLPYHYPQVLEQKGIHCKMFSPVKPVLSTHQNNRDHRKIVVIDGCTGFTGGVNLADEYINQKVRFGHWKDTAVMVKGEAVRSFTMMFLQMWHVAEKKYEKDYERYLASPEEMKDLPGDRSGFVMPYGDSPMDRERVGEEVYMDILNRARSYVHIMTPYLILDDDMKNALCFAAKRGVEVIIIMPHIPDKMYAYLLARTYYPELIEAGVQIFEYTPGFVHAKEFICDDEKAVVGTINLDFRSLYLHFECGVYLYRNSAVGQMEEDFQATLAKCEKITLKECRSYPILKRLAGRTLRLIAPLM</sequence>
<evidence type="ECO:0000256" key="9">
    <source>
        <dbReference type="ARBA" id="ARBA00023136"/>
    </source>
</evidence>
<evidence type="ECO:0000256" key="13">
    <source>
        <dbReference type="SAM" id="Phobius"/>
    </source>
</evidence>
<dbReference type="CDD" id="cd09160">
    <property type="entry name" value="PLDc_SMU_988_like_2"/>
    <property type="match status" value="1"/>
</dbReference>
<protein>
    <recommendedName>
        <fullName evidence="12">Cardiolipin synthase</fullName>
        <ecNumber evidence="12">2.7.8.-</ecNumber>
    </recommendedName>
</protein>
<dbReference type="SMART" id="SM00155">
    <property type="entry name" value="PLDc"/>
    <property type="match status" value="2"/>
</dbReference>
<dbReference type="InterPro" id="IPR001736">
    <property type="entry name" value="PLipase_D/transphosphatidylase"/>
</dbReference>
<feature type="transmembrane region" description="Helical" evidence="13">
    <location>
        <begin position="12"/>
        <end position="34"/>
    </location>
</feature>
<keyword evidence="9 13" id="KW-0472">Membrane</keyword>
<keyword evidence="10" id="KW-0594">Phospholipid biosynthesis</keyword>
<dbReference type="GO" id="GO:0032049">
    <property type="term" value="P:cardiolipin biosynthetic process"/>
    <property type="evidence" value="ECO:0007669"/>
    <property type="project" value="UniProtKB-UniRule"/>
</dbReference>
<dbReference type="AlphaFoldDB" id="A0A9D2L8E6"/>
<dbReference type="SUPFAM" id="SSF56024">
    <property type="entry name" value="Phospholipase D/nuclease"/>
    <property type="match status" value="2"/>
</dbReference>
<dbReference type="GO" id="GO:0008808">
    <property type="term" value="F:cardiolipin synthase activity"/>
    <property type="evidence" value="ECO:0007669"/>
    <property type="project" value="UniProtKB-UniRule"/>
</dbReference>
<evidence type="ECO:0000256" key="11">
    <source>
        <dbReference type="ARBA" id="ARBA00023264"/>
    </source>
</evidence>
<dbReference type="Pfam" id="PF13091">
    <property type="entry name" value="PLDc_2"/>
    <property type="match status" value="2"/>
</dbReference>
<evidence type="ECO:0000313" key="15">
    <source>
        <dbReference type="EMBL" id="HJB07848.1"/>
    </source>
</evidence>
<keyword evidence="5 13" id="KW-0812">Transmembrane</keyword>
<evidence type="ECO:0000256" key="6">
    <source>
        <dbReference type="ARBA" id="ARBA00022737"/>
    </source>
</evidence>
<evidence type="ECO:0000256" key="7">
    <source>
        <dbReference type="ARBA" id="ARBA00022989"/>
    </source>
</evidence>
<keyword evidence="2" id="KW-1003">Cell membrane</keyword>
<keyword evidence="4" id="KW-0808">Transferase</keyword>
<dbReference type="PANTHER" id="PTHR21248">
    <property type="entry name" value="CARDIOLIPIN SYNTHASE"/>
    <property type="match status" value="1"/>
</dbReference>
<feature type="transmembrane region" description="Helical" evidence="13">
    <location>
        <begin position="72"/>
        <end position="90"/>
    </location>
</feature>
<proteinExistence type="predicted"/>
<dbReference type="Pfam" id="PF13396">
    <property type="entry name" value="PLDc_N"/>
    <property type="match status" value="1"/>
</dbReference>
<dbReference type="InterPro" id="IPR022924">
    <property type="entry name" value="Cardiolipin_synthase"/>
</dbReference>
<dbReference type="PANTHER" id="PTHR21248:SF22">
    <property type="entry name" value="PHOSPHOLIPASE D"/>
    <property type="match status" value="1"/>
</dbReference>
<evidence type="ECO:0000256" key="5">
    <source>
        <dbReference type="ARBA" id="ARBA00022692"/>
    </source>
</evidence>
<keyword evidence="6" id="KW-0677">Repeat</keyword>
<evidence type="ECO:0000256" key="1">
    <source>
        <dbReference type="ARBA" id="ARBA00004651"/>
    </source>
</evidence>
<dbReference type="EC" id="2.7.8.-" evidence="12"/>
<gene>
    <name evidence="15" type="primary">cls</name>
    <name evidence="15" type="ORF">H9716_08285</name>
</gene>
<keyword evidence="8" id="KW-0443">Lipid metabolism</keyword>
<feature type="transmembrane region" description="Helical" evidence="13">
    <location>
        <begin position="40"/>
        <end position="60"/>
    </location>
</feature>
<dbReference type="Gene3D" id="3.30.870.10">
    <property type="entry name" value="Endonuclease Chain A"/>
    <property type="match status" value="2"/>
</dbReference>
<feature type="domain" description="PLD phosphodiesterase" evidence="14">
    <location>
        <begin position="431"/>
        <end position="458"/>
    </location>
</feature>
<evidence type="ECO:0000256" key="8">
    <source>
        <dbReference type="ARBA" id="ARBA00023098"/>
    </source>
</evidence>
<comment type="subcellular location">
    <subcellularLocation>
        <location evidence="1">Cell membrane</location>
        <topology evidence="1">Multi-pass membrane protein</topology>
    </subcellularLocation>
</comment>
<evidence type="ECO:0000259" key="14">
    <source>
        <dbReference type="PROSITE" id="PS50035"/>
    </source>
</evidence>
<organism evidence="15 16">
    <name type="scientific">Candidatus Enterocloster faecavium</name>
    <dbReference type="NCBI Taxonomy" id="2838560"/>
    <lineage>
        <taxon>Bacteria</taxon>
        <taxon>Bacillati</taxon>
        <taxon>Bacillota</taxon>
        <taxon>Clostridia</taxon>
        <taxon>Lachnospirales</taxon>
        <taxon>Lachnospiraceae</taxon>
        <taxon>Enterocloster</taxon>
    </lineage>
</organism>
<dbReference type="Proteomes" id="UP000886804">
    <property type="component" value="Unassembled WGS sequence"/>
</dbReference>
<dbReference type="EMBL" id="DWYS01000099">
    <property type="protein sequence ID" value="HJB07848.1"/>
    <property type="molecule type" value="Genomic_DNA"/>
</dbReference>
<keyword evidence="11" id="KW-1208">Phospholipid metabolism</keyword>
<dbReference type="GO" id="GO:0005886">
    <property type="term" value="C:plasma membrane"/>
    <property type="evidence" value="ECO:0007669"/>
    <property type="project" value="UniProtKB-SubCell"/>
</dbReference>
<reference evidence="15" key="2">
    <citation type="submission" date="2021-04" db="EMBL/GenBank/DDBJ databases">
        <authorList>
            <person name="Gilroy R."/>
        </authorList>
    </citation>
    <scope>NUCLEOTIDE SEQUENCE</scope>
    <source>
        <strain evidence="15">CHK188-4685</strain>
    </source>
</reference>
<dbReference type="NCBIfam" id="TIGR04265">
    <property type="entry name" value="bac_cardiolipin"/>
    <property type="match status" value="1"/>
</dbReference>